<keyword evidence="3" id="KW-1185">Reference proteome</keyword>
<reference evidence="2 3" key="2">
    <citation type="journal article" date="2013" name="Plant Cell Physiol.">
        <title>Rice Annotation Project Database (RAP-DB): an integrative and interactive database for rice genomics.</title>
        <authorList>
            <person name="Sakai H."/>
            <person name="Lee S.S."/>
            <person name="Tanaka T."/>
            <person name="Numa H."/>
            <person name="Kim J."/>
            <person name="Kawahara Y."/>
            <person name="Wakimoto H."/>
            <person name="Yang C.C."/>
            <person name="Iwamoto M."/>
            <person name="Abe T."/>
            <person name="Yamada Y."/>
            <person name="Muto A."/>
            <person name="Inokuchi H."/>
            <person name="Ikemura T."/>
            <person name="Matsumoto T."/>
            <person name="Sasaki T."/>
            <person name="Itoh T."/>
        </authorList>
    </citation>
    <scope>NUCLEOTIDE SEQUENCE [LARGE SCALE GENOMIC DNA]</scope>
    <source>
        <strain evidence="3">cv. Nipponbare</strain>
    </source>
</reference>
<evidence type="ECO:0000313" key="3">
    <source>
        <dbReference type="Proteomes" id="UP000059680"/>
    </source>
</evidence>
<dbReference type="AlphaFoldDB" id="A0A0P0X1X0"/>
<sequence>MKPSRTSISTRLAVAAARKKLASSSPHRRALAARARTNGRPHSGRLAAAAADRGRQRHSPGPPCAGMASPGSFVRGGGGGLLARWTAVVAVVVGVESGETKGFGAAQVIVN</sequence>
<feature type="region of interest" description="Disordered" evidence="1">
    <location>
        <begin position="1"/>
        <end position="70"/>
    </location>
</feature>
<protein>
    <submittedName>
        <fullName evidence="2">Os07g0122150 protein</fullName>
    </submittedName>
</protein>
<accession>A0A0P0X1X0</accession>
<feature type="compositionally biased region" description="Basic residues" evidence="1">
    <location>
        <begin position="17"/>
        <end position="43"/>
    </location>
</feature>
<organism evidence="2 3">
    <name type="scientific">Oryza sativa subsp. japonica</name>
    <name type="common">Rice</name>
    <dbReference type="NCBI Taxonomy" id="39947"/>
    <lineage>
        <taxon>Eukaryota</taxon>
        <taxon>Viridiplantae</taxon>
        <taxon>Streptophyta</taxon>
        <taxon>Embryophyta</taxon>
        <taxon>Tracheophyta</taxon>
        <taxon>Spermatophyta</taxon>
        <taxon>Magnoliopsida</taxon>
        <taxon>Liliopsida</taxon>
        <taxon>Poales</taxon>
        <taxon>Poaceae</taxon>
        <taxon>BOP clade</taxon>
        <taxon>Oryzoideae</taxon>
        <taxon>Oryzeae</taxon>
        <taxon>Oryzinae</taxon>
        <taxon>Oryza</taxon>
        <taxon>Oryza sativa</taxon>
    </lineage>
</organism>
<feature type="compositionally biased region" description="Polar residues" evidence="1">
    <location>
        <begin position="1"/>
        <end position="10"/>
    </location>
</feature>
<dbReference type="EMBL" id="AP014963">
    <property type="protein sequence ID" value="BAS99864.1"/>
    <property type="molecule type" value="Genomic_DNA"/>
</dbReference>
<reference evidence="2 3" key="3">
    <citation type="journal article" date="2013" name="Rice">
        <title>Improvement of the Oryza sativa Nipponbare reference genome using next generation sequence and optical map data.</title>
        <authorList>
            <person name="Kawahara Y."/>
            <person name="de la Bastide M."/>
            <person name="Hamilton J.P."/>
            <person name="Kanamori H."/>
            <person name="McCombie W.R."/>
            <person name="Ouyang S."/>
            <person name="Schwartz D.C."/>
            <person name="Tanaka T."/>
            <person name="Wu J."/>
            <person name="Zhou S."/>
            <person name="Childs K.L."/>
            <person name="Davidson R.M."/>
            <person name="Lin H."/>
            <person name="Quesada-Ocampo L."/>
            <person name="Vaillancourt B."/>
            <person name="Sakai H."/>
            <person name="Lee S.S."/>
            <person name="Kim J."/>
            <person name="Numa H."/>
            <person name="Itoh T."/>
            <person name="Buell C.R."/>
            <person name="Matsumoto T."/>
        </authorList>
    </citation>
    <scope>NUCLEOTIDE SEQUENCE [LARGE SCALE GENOMIC DNA]</scope>
    <source>
        <strain evidence="3">cv. Nipponbare</strain>
    </source>
</reference>
<proteinExistence type="predicted"/>
<evidence type="ECO:0000256" key="1">
    <source>
        <dbReference type="SAM" id="MobiDB-lite"/>
    </source>
</evidence>
<dbReference type="InParanoid" id="A0A0P0X1X0"/>
<evidence type="ECO:0000313" key="2">
    <source>
        <dbReference type="EMBL" id="BAS99864.1"/>
    </source>
</evidence>
<reference evidence="3" key="1">
    <citation type="journal article" date="2005" name="Nature">
        <title>The map-based sequence of the rice genome.</title>
        <authorList>
            <consortium name="International rice genome sequencing project (IRGSP)"/>
            <person name="Matsumoto T."/>
            <person name="Wu J."/>
            <person name="Kanamori H."/>
            <person name="Katayose Y."/>
            <person name="Fujisawa M."/>
            <person name="Namiki N."/>
            <person name="Mizuno H."/>
            <person name="Yamamoto K."/>
            <person name="Antonio B.A."/>
            <person name="Baba T."/>
            <person name="Sakata K."/>
            <person name="Nagamura Y."/>
            <person name="Aoki H."/>
            <person name="Arikawa K."/>
            <person name="Arita K."/>
            <person name="Bito T."/>
            <person name="Chiden Y."/>
            <person name="Fujitsuka N."/>
            <person name="Fukunaka R."/>
            <person name="Hamada M."/>
            <person name="Harada C."/>
            <person name="Hayashi A."/>
            <person name="Hijishita S."/>
            <person name="Honda M."/>
            <person name="Hosokawa S."/>
            <person name="Ichikawa Y."/>
            <person name="Idonuma A."/>
            <person name="Iijima M."/>
            <person name="Ikeda M."/>
            <person name="Ikeno M."/>
            <person name="Ito K."/>
            <person name="Ito S."/>
            <person name="Ito T."/>
            <person name="Ito Y."/>
            <person name="Ito Y."/>
            <person name="Iwabuchi A."/>
            <person name="Kamiya K."/>
            <person name="Karasawa W."/>
            <person name="Kurita K."/>
            <person name="Katagiri S."/>
            <person name="Kikuta A."/>
            <person name="Kobayashi H."/>
            <person name="Kobayashi N."/>
            <person name="Machita K."/>
            <person name="Maehara T."/>
            <person name="Masukawa M."/>
            <person name="Mizubayashi T."/>
            <person name="Mukai Y."/>
            <person name="Nagasaki H."/>
            <person name="Nagata Y."/>
            <person name="Naito S."/>
            <person name="Nakashima M."/>
            <person name="Nakama Y."/>
            <person name="Nakamichi Y."/>
            <person name="Nakamura M."/>
            <person name="Meguro A."/>
            <person name="Negishi M."/>
            <person name="Ohta I."/>
            <person name="Ohta T."/>
            <person name="Okamoto M."/>
            <person name="Ono N."/>
            <person name="Saji S."/>
            <person name="Sakaguchi M."/>
            <person name="Sakai K."/>
            <person name="Shibata M."/>
            <person name="Shimokawa T."/>
            <person name="Song J."/>
            <person name="Takazaki Y."/>
            <person name="Terasawa K."/>
            <person name="Tsugane M."/>
            <person name="Tsuji K."/>
            <person name="Ueda S."/>
            <person name="Waki K."/>
            <person name="Yamagata H."/>
            <person name="Yamamoto M."/>
            <person name="Yamamoto S."/>
            <person name="Yamane H."/>
            <person name="Yoshiki S."/>
            <person name="Yoshihara R."/>
            <person name="Yukawa K."/>
            <person name="Zhong H."/>
            <person name="Yano M."/>
            <person name="Yuan Q."/>
            <person name="Ouyang S."/>
            <person name="Liu J."/>
            <person name="Jones K.M."/>
            <person name="Gansberger K."/>
            <person name="Moffat K."/>
            <person name="Hill J."/>
            <person name="Bera J."/>
            <person name="Fadrosh D."/>
            <person name="Jin S."/>
            <person name="Johri S."/>
            <person name="Kim M."/>
            <person name="Overton L."/>
            <person name="Reardon M."/>
            <person name="Tsitrin T."/>
            <person name="Vuong H."/>
            <person name="Weaver B."/>
            <person name="Ciecko A."/>
            <person name="Tallon L."/>
            <person name="Jackson J."/>
            <person name="Pai G."/>
            <person name="Aken S.V."/>
            <person name="Utterback T."/>
            <person name="Reidmuller S."/>
            <person name="Feldblyum T."/>
            <person name="Hsiao J."/>
            <person name="Zismann V."/>
            <person name="Iobst S."/>
            <person name="de Vazeille A.R."/>
            <person name="Buell C.R."/>
            <person name="Ying K."/>
            <person name="Li Y."/>
            <person name="Lu T."/>
            <person name="Huang Y."/>
            <person name="Zhao Q."/>
            <person name="Feng Q."/>
            <person name="Zhang L."/>
            <person name="Zhu J."/>
            <person name="Weng Q."/>
            <person name="Mu J."/>
            <person name="Lu Y."/>
            <person name="Fan D."/>
            <person name="Liu Y."/>
            <person name="Guan J."/>
            <person name="Zhang Y."/>
            <person name="Yu S."/>
            <person name="Liu X."/>
            <person name="Zhang Y."/>
            <person name="Hong G."/>
            <person name="Han B."/>
            <person name="Choisne N."/>
            <person name="Demange N."/>
            <person name="Orjeda G."/>
            <person name="Samain S."/>
            <person name="Cattolico L."/>
            <person name="Pelletier E."/>
            <person name="Couloux A."/>
            <person name="Segurens B."/>
            <person name="Wincker P."/>
            <person name="D'Hont A."/>
            <person name="Scarpelli C."/>
            <person name="Weissenbach J."/>
            <person name="Salanoubat M."/>
            <person name="Quetier F."/>
            <person name="Yu Y."/>
            <person name="Kim H.R."/>
            <person name="Rambo T."/>
            <person name="Currie J."/>
            <person name="Collura K."/>
            <person name="Luo M."/>
            <person name="Yang T."/>
            <person name="Ammiraju J.S.S."/>
            <person name="Engler F."/>
            <person name="Soderlund C."/>
            <person name="Wing R.A."/>
            <person name="Palmer L.E."/>
            <person name="de la Bastide M."/>
            <person name="Spiegel L."/>
            <person name="Nascimento L."/>
            <person name="Zutavern T."/>
            <person name="O'Shaughnessy A."/>
            <person name="Dike S."/>
            <person name="Dedhia N."/>
            <person name="Preston R."/>
            <person name="Balija V."/>
            <person name="McCombie W.R."/>
            <person name="Chow T."/>
            <person name="Chen H."/>
            <person name="Chung M."/>
            <person name="Chen C."/>
            <person name="Shaw J."/>
            <person name="Wu H."/>
            <person name="Hsiao K."/>
            <person name="Chao Y."/>
            <person name="Chu M."/>
            <person name="Cheng C."/>
            <person name="Hour A."/>
            <person name="Lee P."/>
            <person name="Lin S."/>
            <person name="Lin Y."/>
            <person name="Liou J."/>
            <person name="Liu S."/>
            <person name="Hsing Y."/>
            <person name="Raghuvanshi S."/>
            <person name="Mohanty A."/>
            <person name="Bharti A.K."/>
            <person name="Gaur A."/>
            <person name="Gupta V."/>
            <person name="Kumar D."/>
            <person name="Ravi V."/>
            <person name="Vij S."/>
            <person name="Kapur A."/>
            <person name="Khurana P."/>
            <person name="Khurana P."/>
            <person name="Khurana J.P."/>
            <person name="Tyagi A.K."/>
            <person name="Gaikwad K."/>
            <person name="Singh A."/>
            <person name="Dalal V."/>
            <person name="Srivastava S."/>
            <person name="Dixit A."/>
            <person name="Pal A.K."/>
            <person name="Ghazi I.A."/>
            <person name="Yadav M."/>
            <person name="Pandit A."/>
            <person name="Bhargava A."/>
            <person name="Sureshbabu K."/>
            <person name="Batra K."/>
            <person name="Sharma T.R."/>
            <person name="Mohapatra T."/>
            <person name="Singh N.K."/>
            <person name="Messing J."/>
            <person name="Nelson A.B."/>
            <person name="Fuks G."/>
            <person name="Kavchok S."/>
            <person name="Keizer G."/>
            <person name="Linton E."/>
            <person name="Llaca V."/>
            <person name="Song R."/>
            <person name="Tanyolac B."/>
            <person name="Young S."/>
            <person name="Ho-Il K."/>
            <person name="Hahn J.H."/>
            <person name="Sangsakoo G."/>
            <person name="Vanavichit A."/>
            <person name="de Mattos Luiz.A.T."/>
            <person name="Zimmer P.D."/>
            <person name="Malone G."/>
            <person name="Dellagostin O."/>
            <person name="de Oliveira A.C."/>
            <person name="Bevan M."/>
            <person name="Bancroft I."/>
            <person name="Minx P."/>
            <person name="Cordum H."/>
            <person name="Wilson R."/>
            <person name="Cheng Z."/>
            <person name="Jin W."/>
            <person name="Jiang J."/>
            <person name="Leong S.A."/>
            <person name="Iwama H."/>
            <person name="Gojobori T."/>
            <person name="Itoh T."/>
            <person name="Niimura Y."/>
            <person name="Fujii Y."/>
            <person name="Habara T."/>
            <person name="Sakai H."/>
            <person name="Sato Y."/>
            <person name="Wilson G."/>
            <person name="Kumar K."/>
            <person name="McCouch S."/>
            <person name="Juretic N."/>
            <person name="Hoen D."/>
            <person name="Wright S."/>
            <person name="Bruskiewich R."/>
            <person name="Bureau T."/>
            <person name="Miyao A."/>
            <person name="Hirochika H."/>
            <person name="Nishikawa T."/>
            <person name="Kadowaki K."/>
            <person name="Sugiura M."/>
            <person name="Burr B."/>
            <person name="Sasaki T."/>
        </authorList>
    </citation>
    <scope>NUCLEOTIDE SEQUENCE [LARGE SCALE GENOMIC DNA]</scope>
    <source>
        <strain evidence="3">cv. Nipponbare</strain>
    </source>
</reference>
<dbReference type="Proteomes" id="UP000059680">
    <property type="component" value="Chromosome 7"/>
</dbReference>
<dbReference type="PaxDb" id="39947-A0A0P0X1X0"/>
<name>A0A0P0X1X0_ORYSJ</name>
<gene>
    <name evidence="2" type="ordered locus">Os07g0122150</name>
    <name evidence="2" type="ORF">OSNPB_070122150</name>
</gene>